<feature type="transmembrane region" description="Helical" evidence="1">
    <location>
        <begin position="151"/>
        <end position="168"/>
    </location>
</feature>
<dbReference type="Proteomes" id="UP001177140">
    <property type="component" value="Unassembled WGS sequence"/>
</dbReference>
<dbReference type="AlphaFoldDB" id="A0AA41VRJ5"/>
<keyword evidence="1" id="KW-0812">Transmembrane</keyword>
<proteinExistence type="predicted"/>
<comment type="caution">
    <text evidence="3">The sequence shown here is derived from an EMBL/GenBank/DDBJ whole genome shotgun (WGS) entry which is preliminary data.</text>
</comment>
<gene>
    <name evidence="3" type="ORF">MKW94_024633</name>
</gene>
<sequence>MAFLLTNLFKPFFMIVIFLCFVNFTCCSSDYYDQYVGAQSQAIDRALVCFNNNFIFSSCAENNRLTETGLINVPPEQTEDYCNGPCLAETKLVLNCIDNMLSNFLFYNRATVRDIRSSLRTGCGFSNERGNFNVAQGLGYWNHASSRTSSFNRPMYLLMYLVILGAVYL</sequence>
<dbReference type="Pfam" id="PF24865">
    <property type="entry name" value="DUF7731"/>
    <property type="match status" value="1"/>
</dbReference>
<evidence type="ECO:0000256" key="1">
    <source>
        <dbReference type="SAM" id="Phobius"/>
    </source>
</evidence>
<accession>A0AA41VRJ5</accession>
<dbReference type="InterPro" id="IPR056633">
    <property type="entry name" value="DUF7731"/>
</dbReference>
<feature type="domain" description="DUF7731" evidence="2">
    <location>
        <begin position="40"/>
        <end position="136"/>
    </location>
</feature>
<keyword evidence="1" id="KW-0472">Membrane</keyword>
<name>A0AA41VRJ5_PAPNU</name>
<organism evidence="3 4">
    <name type="scientific">Papaver nudicaule</name>
    <name type="common">Iceland poppy</name>
    <dbReference type="NCBI Taxonomy" id="74823"/>
    <lineage>
        <taxon>Eukaryota</taxon>
        <taxon>Viridiplantae</taxon>
        <taxon>Streptophyta</taxon>
        <taxon>Embryophyta</taxon>
        <taxon>Tracheophyta</taxon>
        <taxon>Spermatophyta</taxon>
        <taxon>Magnoliopsida</taxon>
        <taxon>Ranunculales</taxon>
        <taxon>Papaveraceae</taxon>
        <taxon>Papaveroideae</taxon>
        <taxon>Papaver</taxon>
    </lineage>
</organism>
<evidence type="ECO:0000313" key="3">
    <source>
        <dbReference type="EMBL" id="MCL7045893.1"/>
    </source>
</evidence>
<evidence type="ECO:0000259" key="2">
    <source>
        <dbReference type="Pfam" id="PF24865"/>
    </source>
</evidence>
<keyword evidence="1" id="KW-1133">Transmembrane helix</keyword>
<keyword evidence="4" id="KW-1185">Reference proteome</keyword>
<evidence type="ECO:0000313" key="4">
    <source>
        <dbReference type="Proteomes" id="UP001177140"/>
    </source>
</evidence>
<protein>
    <recommendedName>
        <fullName evidence="2">DUF7731 domain-containing protein</fullName>
    </recommendedName>
</protein>
<feature type="transmembrane region" description="Helical" evidence="1">
    <location>
        <begin position="12"/>
        <end position="32"/>
    </location>
</feature>
<dbReference type="PANTHER" id="PTHR34366">
    <property type="entry name" value="OS07G0289901 PROTEIN-RELATED"/>
    <property type="match status" value="1"/>
</dbReference>
<reference evidence="3" key="1">
    <citation type="submission" date="2022-03" db="EMBL/GenBank/DDBJ databases">
        <title>A functionally conserved STORR gene fusion in Papaver species that diverged 16.8 million years ago.</title>
        <authorList>
            <person name="Catania T."/>
        </authorList>
    </citation>
    <scope>NUCLEOTIDE SEQUENCE</scope>
    <source>
        <strain evidence="3">S-191538</strain>
    </source>
</reference>
<dbReference type="EMBL" id="JAJJMA010275062">
    <property type="protein sequence ID" value="MCL7045893.1"/>
    <property type="molecule type" value="Genomic_DNA"/>
</dbReference>
<dbReference type="PANTHER" id="PTHR34366:SF2">
    <property type="entry name" value="OS07G0289901 PROTEIN"/>
    <property type="match status" value="1"/>
</dbReference>